<dbReference type="InterPro" id="IPR036291">
    <property type="entry name" value="NAD(P)-bd_dom_sf"/>
</dbReference>
<name>A0A517ME13_9BACT</name>
<dbReference type="PANTHER" id="PTHR43318">
    <property type="entry name" value="UDP-N-ACETYLGLUCOSAMINE 4,6-DEHYDRATASE"/>
    <property type="match status" value="1"/>
</dbReference>
<dbReference type="Gene3D" id="3.40.50.720">
    <property type="entry name" value="NAD(P)-binding Rossmann-like Domain"/>
    <property type="match status" value="2"/>
</dbReference>
<evidence type="ECO:0000256" key="3">
    <source>
        <dbReference type="SAM" id="Phobius"/>
    </source>
</evidence>
<feature type="domain" description="Ketoreductase" evidence="4">
    <location>
        <begin position="297"/>
        <end position="452"/>
    </location>
</feature>
<dbReference type="SUPFAM" id="SSF51735">
    <property type="entry name" value="NAD(P)-binding Rossmann-fold domains"/>
    <property type="match status" value="2"/>
</dbReference>
<dbReference type="KEGG" id="rml:FF011L_18790"/>
<dbReference type="PANTHER" id="PTHR43318:SF1">
    <property type="entry name" value="POLYSACCHARIDE BIOSYNTHESIS PROTEIN EPSC-RELATED"/>
    <property type="match status" value="1"/>
</dbReference>
<evidence type="ECO:0000256" key="2">
    <source>
        <dbReference type="SAM" id="MobiDB-lite"/>
    </source>
</evidence>
<keyword evidence="3" id="KW-0472">Membrane</keyword>
<dbReference type="Proteomes" id="UP000320672">
    <property type="component" value="Chromosome"/>
</dbReference>
<dbReference type="GO" id="GO:0016829">
    <property type="term" value="F:lyase activity"/>
    <property type="evidence" value="ECO:0007669"/>
    <property type="project" value="UniProtKB-KW"/>
</dbReference>
<keyword evidence="3" id="KW-1133">Transmembrane helix</keyword>
<proteinExistence type="inferred from homology"/>
<feature type="transmembrane region" description="Helical" evidence="3">
    <location>
        <begin position="89"/>
        <end position="109"/>
    </location>
</feature>
<comment type="similarity">
    <text evidence="1">Belongs to the polysaccharide synthase family.</text>
</comment>
<sequence>MAPTNQSPVFFDVSRVRLRRRLKTLLWLIPVLVGSLAGAFFLRFDGQIAPEQQKLLLSALPWVLAVKLGVFMFGRLGRMWHAFVSLHDAIRLTRVTILASLAVAAANYLLNPAQLLPRGVILIDGCLTTLLICGCLTLRRILRERRERRGSRNLGEQEPVIIAGNAVASEVFLRTLKNSTFSKFRPVGLVTDRQRMLHREIAGVPILGLIDDTAAAAEKANASTVLLISGAVPGSKVRNVVEQCKKANINVQVIPDVNRIVDGHVDFQPREVAIEDLLGRETVSLDKERLETWVEGRTVLVTGSCGSIGSELSRQLLSLHPAKLLLLDRSETGQFFLGRELDEAIQANQVEILVADATDPERMEGIFASYEPEIIFHAAAYKHVPLMEQHPGEALKNIVGATRNLADLAQKYDCEAFVMVSTDKAVNPTSVMGCCKRVAELYVQSLNGASPGSVDSQCRFVTVRFGNVLGSAGSVIPVFRQQIAQGGPLTITHPDMTRFFMTIPEASQLVVQAGCVGDGGEIFVLDMGNPVRIMDLAADMVRLSGLELGRDIELQISGLRPGEKLYEELYAEGETQHPTQYAKILVAEGITMSRLQIMRHVKTLLASAELDGIAIRRALKATIPSYRPELLDESDSTAASQEELAFACDAASPHSTKESKKRRPFAA</sequence>
<dbReference type="InterPro" id="IPR051203">
    <property type="entry name" value="Polysaccharide_Synthase-Rel"/>
</dbReference>
<evidence type="ECO:0000259" key="4">
    <source>
        <dbReference type="SMART" id="SM00822"/>
    </source>
</evidence>
<dbReference type="CDD" id="cd05237">
    <property type="entry name" value="UDP_invert_4-6DH_SDR_e"/>
    <property type="match status" value="1"/>
</dbReference>
<dbReference type="AlphaFoldDB" id="A0A517ME13"/>
<feature type="transmembrane region" description="Helical" evidence="3">
    <location>
        <begin position="25"/>
        <end position="44"/>
    </location>
</feature>
<gene>
    <name evidence="5" type="primary">pglF</name>
    <name evidence="5" type="ORF">FF011L_18790</name>
</gene>
<evidence type="ECO:0000256" key="1">
    <source>
        <dbReference type="ARBA" id="ARBA00007430"/>
    </source>
</evidence>
<dbReference type="SMART" id="SM00822">
    <property type="entry name" value="PKS_KR"/>
    <property type="match status" value="1"/>
</dbReference>
<evidence type="ECO:0000313" key="6">
    <source>
        <dbReference type="Proteomes" id="UP000320672"/>
    </source>
</evidence>
<dbReference type="InterPro" id="IPR003869">
    <property type="entry name" value="Polysac_CapD-like"/>
</dbReference>
<dbReference type="Pfam" id="PF13727">
    <property type="entry name" value="CoA_binding_3"/>
    <property type="match status" value="1"/>
</dbReference>
<keyword evidence="6" id="KW-1185">Reference proteome</keyword>
<evidence type="ECO:0000313" key="5">
    <source>
        <dbReference type="EMBL" id="QDS93124.1"/>
    </source>
</evidence>
<feature type="transmembrane region" description="Helical" evidence="3">
    <location>
        <begin position="121"/>
        <end position="142"/>
    </location>
</feature>
<dbReference type="OrthoDB" id="9803111at2"/>
<reference evidence="5 6" key="1">
    <citation type="submission" date="2019-02" db="EMBL/GenBank/DDBJ databases">
        <title>Deep-cultivation of Planctomycetes and their phenomic and genomic characterization uncovers novel biology.</title>
        <authorList>
            <person name="Wiegand S."/>
            <person name="Jogler M."/>
            <person name="Boedeker C."/>
            <person name="Pinto D."/>
            <person name="Vollmers J."/>
            <person name="Rivas-Marin E."/>
            <person name="Kohn T."/>
            <person name="Peeters S.H."/>
            <person name="Heuer A."/>
            <person name="Rast P."/>
            <person name="Oberbeckmann S."/>
            <person name="Bunk B."/>
            <person name="Jeske O."/>
            <person name="Meyerdierks A."/>
            <person name="Storesund J.E."/>
            <person name="Kallscheuer N."/>
            <person name="Luecker S."/>
            <person name="Lage O.M."/>
            <person name="Pohl T."/>
            <person name="Merkel B.J."/>
            <person name="Hornburger P."/>
            <person name="Mueller R.-W."/>
            <person name="Bruemmer F."/>
            <person name="Labrenz M."/>
            <person name="Spormann A.M."/>
            <person name="Op den Camp H."/>
            <person name="Overmann J."/>
            <person name="Amann R."/>
            <person name="Jetten M.S.M."/>
            <person name="Mascher T."/>
            <person name="Medema M.H."/>
            <person name="Devos D.P."/>
            <person name="Kaster A.-K."/>
            <person name="Ovreas L."/>
            <person name="Rohde M."/>
            <person name="Galperin M.Y."/>
            <person name="Jogler C."/>
        </authorList>
    </citation>
    <scope>NUCLEOTIDE SEQUENCE [LARGE SCALE GENOMIC DNA]</scope>
    <source>
        <strain evidence="5 6">FF011L</strain>
    </source>
</reference>
<keyword evidence="3" id="KW-0812">Transmembrane</keyword>
<organism evidence="5 6">
    <name type="scientific">Roseimaritima multifibrata</name>
    <dbReference type="NCBI Taxonomy" id="1930274"/>
    <lineage>
        <taxon>Bacteria</taxon>
        <taxon>Pseudomonadati</taxon>
        <taxon>Planctomycetota</taxon>
        <taxon>Planctomycetia</taxon>
        <taxon>Pirellulales</taxon>
        <taxon>Pirellulaceae</taxon>
        <taxon>Roseimaritima</taxon>
    </lineage>
</organism>
<keyword evidence="5" id="KW-0456">Lyase</keyword>
<accession>A0A517ME13</accession>
<feature type="transmembrane region" description="Helical" evidence="3">
    <location>
        <begin position="56"/>
        <end position="77"/>
    </location>
</feature>
<dbReference type="EC" id="4.2.1.135" evidence="5"/>
<dbReference type="Pfam" id="PF02719">
    <property type="entry name" value="Polysacc_synt_2"/>
    <property type="match status" value="1"/>
</dbReference>
<dbReference type="RefSeq" id="WP_145351277.1">
    <property type="nucleotide sequence ID" value="NZ_CP036262.1"/>
</dbReference>
<protein>
    <submittedName>
        <fullName evidence="5">UDP-N-acetyl-alpha-D-glucosamine C6 dehydratase</fullName>
        <ecNumber evidence="5">4.2.1.135</ecNumber>
    </submittedName>
</protein>
<dbReference type="EMBL" id="CP036262">
    <property type="protein sequence ID" value="QDS93124.1"/>
    <property type="molecule type" value="Genomic_DNA"/>
</dbReference>
<feature type="region of interest" description="Disordered" evidence="2">
    <location>
        <begin position="630"/>
        <end position="667"/>
    </location>
</feature>
<dbReference type="InterPro" id="IPR057326">
    <property type="entry name" value="KR_dom"/>
</dbReference>